<sequence>MREAERFVASLHATREDEEQRREALRRRRIDCIIAGNKERTQRSKDMLSGVLQRGVQAVSLPEGKFLGSLGDVETWWDLISEHILEEKRECEEAVKLQSWLNSMYLTSMKRREEKEQSTVIGSDERRLRELEEWCLEEERRTREDVIGNVINRILLAVDACIGFTEKHALEGSVCNTVLGGITLNAFIRTINETSLTGEERTRIAFEEIFHCHSFQITGDAFLYLLYAMYDKLAPDASLVNCFDISCRPLFLINGPKFSGKTVVSREVSAELSLLSLTDRDLTNKALQAYRHERNGLPTLVTVEDSNALPVLSAYEEHNAQDEEIAYHSESHIEQVVESFVRLSPWAKVGKTIEATLFRGEAVDPYLIVELMQLEMADTTLPCEGILFDGTVEVLGQLCVLQRMIPKKVHLFEGVLRDFPPRMEEVPLSPTLLLVPREVHSDVGSVKSEVRSRPPKKGVDLSALPPPVLPEVTRPELTEEETNAIAYWEQHGQTYSLFSAVVHIDCRPHEIFSRFAGLRFDKETGEHYHMVFSPPPTERLPYLVSLDRVKTSTAQLHRLLFNQNWYWETMKRWLKREGGCDKNVHEVNGERALEKIIIDVRNIIQEAGNKYKEGIRHHDAAMAAKKRRAYIDASIAEQEAAREAERKRLIAVYAECGAPIPPELESRPQLSPFYTMPDALPEAFMRVFYAFRTQYESAYDWLGTAVEKLANVMLKHRFEAMDLFNYFWNQQDEKQEKLDQFVANYNGVPAELLGHPTCKEELHQLVDQLREELFRTLEATAKEASTMIEQITKKEFFSGSWCVAVCNVGVAMVQVELERFLVALNLVAMYFAAVVNEPCIFEELESEVILVRSTAETAAEQTKGKEKKTQSTKKTPQLEEAVEKTLEDTFVETVGKIVTSMENLVEKFSSVIEASVKVRESAKASAMVADNGRTVLILKKCFPFAQSELSKAQERISCIRQFFLQIQREGEAYCTRMKDNMLFHTREKNFRQASAVNTAIYIIRNAIEEERPLPPMHLGRGTFHTVPAATQEAIAHCLPSPHKLQISPASEGPKIHATLSSSRLVDIITAFRSVAPDYALGRTEFFYIVRPDDYAGATASNLGRLKTLDELFAAFDPLGCDFIDWREFVVHLLLWCAPVPEVGSDVDAKNNFYIPECSVAQLLEIRTNLGLEAVTAEIFYDVPFFFDNYMADDRLEAYVRALWMTFSAADGLLDPLPLLVFLCIDRQPIRGTQKAFYVLSQNGDGVLTSEELDFAFHVRVTNPRNMCLSDVFSPENIATLYDGESSLAFQSVGARVIGRTMLNHTDAFHRKSFLDNEPQVK</sequence>
<dbReference type="InterPro" id="IPR002048">
    <property type="entry name" value="EF_hand_dom"/>
</dbReference>
<protein>
    <recommendedName>
        <fullName evidence="2">EF-hand domain-containing protein</fullName>
    </recommendedName>
</protein>
<reference evidence="3 4" key="1">
    <citation type="submission" date="2013-07" db="EMBL/GenBank/DDBJ databases">
        <authorList>
            <person name="Stoco P.H."/>
            <person name="Wagner G."/>
            <person name="Gerber A."/>
            <person name="Zaha A."/>
            <person name="Thompson C."/>
            <person name="Bartholomeu D.C."/>
            <person name="Luckemeyer D.D."/>
            <person name="Bahia D."/>
            <person name="Loreto E."/>
            <person name="Prestes E.B."/>
            <person name="Lima F.M."/>
            <person name="Rodrigues-Luiz G."/>
            <person name="Vallejo G.A."/>
            <person name="Filho J.F."/>
            <person name="Monteiro K.M."/>
            <person name="Tyler K.M."/>
            <person name="de Almeida L.G."/>
            <person name="Ortiz M.F."/>
            <person name="Siervo M.A."/>
            <person name="de Moraes M.H."/>
            <person name="Cunha O.L."/>
            <person name="Mendonca-Neto R."/>
            <person name="Silva R."/>
            <person name="Teixeira S.M."/>
            <person name="Murta S.M."/>
            <person name="Sincero T.C."/>
            <person name="Mendes T.A."/>
            <person name="Urmenyi T.P."/>
            <person name="Silva V.G."/>
            <person name="da Rocha W.D."/>
            <person name="Andersson B."/>
            <person name="Romanha A.J."/>
            <person name="Steindel M."/>
            <person name="de Vasconcelos A.T."/>
            <person name="Grisard E.C."/>
        </authorList>
    </citation>
    <scope>NUCLEOTIDE SEQUENCE [LARGE SCALE GENOMIC DNA]</scope>
    <source>
        <strain evidence="3 4">SC58</strain>
    </source>
</reference>
<dbReference type="InterPro" id="IPR011992">
    <property type="entry name" value="EF-hand-dom_pair"/>
</dbReference>
<feature type="region of interest" description="Disordered" evidence="1">
    <location>
        <begin position="445"/>
        <end position="465"/>
    </location>
</feature>
<dbReference type="PANTHER" id="PTHR14919:SF0">
    <property type="entry name" value="SPERM FLAGELLAR PROTEIN 2"/>
    <property type="match status" value="1"/>
</dbReference>
<dbReference type="Proteomes" id="UP000031737">
    <property type="component" value="Unassembled WGS sequence"/>
</dbReference>
<evidence type="ECO:0000313" key="4">
    <source>
        <dbReference type="Proteomes" id="UP000031737"/>
    </source>
</evidence>
<evidence type="ECO:0000256" key="1">
    <source>
        <dbReference type="SAM" id="MobiDB-lite"/>
    </source>
</evidence>
<evidence type="ECO:0000259" key="2">
    <source>
        <dbReference type="PROSITE" id="PS50222"/>
    </source>
</evidence>
<gene>
    <name evidence="3" type="ORF">TRSC58_06945</name>
</gene>
<dbReference type="VEuPathDB" id="TriTrypDB:TRSC58_06945"/>
<dbReference type="PROSITE" id="PS50222">
    <property type="entry name" value="EF_HAND_2"/>
    <property type="match status" value="1"/>
</dbReference>
<dbReference type="SUPFAM" id="SSF47473">
    <property type="entry name" value="EF-hand"/>
    <property type="match status" value="1"/>
</dbReference>
<dbReference type="PANTHER" id="PTHR14919">
    <property type="entry name" value="KPL2-RELATED"/>
    <property type="match status" value="1"/>
</dbReference>
<feature type="domain" description="EF-hand" evidence="2">
    <location>
        <begin position="1227"/>
        <end position="1262"/>
    </location>
</feature>
<dbReference type="OrthoDB" id="62528at2759"/>
<keyword evidence="4" id="KW-1185">Reference proteome</keyword>
<dbReference type="EMBL" id="AUPL01006945">
    <property type="protein sequence ID" value="ESL05408.1"/>
    <property type="molecule type" value="Genomic_DNA"/>
</dbReference>
<name>A0A061IS01_TRYRA</name>
<accession>A0A061IS01</accession>
<dbReference type="InterPro" id="IPR027417">
    <property type="entry name" value="P-loop_NTPase"/>
</dbReference>
<dbReference type="Gene3D" id="3.40.50.300">
    <property type="entry name" value="P-loop containing nucleotide triphosphate hydrolases"/>
    <property type="match status" value="1"/>
</dbReference>
<evidence type="ECO:0000313" key="3">
    <source>
        <dbReference type="EMBL" id="ESL05408.1"/>
    </source>
</evidence>
<organism evidence="3 4">
    <name type="scientific">Trypanosoma rangeli SC58</name>
    <dbReference type="NCBI Taxonomy" id="429131"/>
    <lineage>
        <taxon>Eukaryota</taxon>
        <taxon>Discoba</taxon>
        <taxon>Euglenozoa</taxon>
        <taxon>Kinetoplastea</taxon>
        <taxon>Metakinetoplastina</taxon>
        <taxon>Trypanosomatida</taxon>
        <taxon>Trypanosomatidae</taxon>
        <taxon>Trypanosoma</taxon>
        <taxon>Herpetosoma</taxon>
    </lineage>
</organism>
<comment type="caution">
    <text evidence="3">The sequence shown here is derived from an EMBL/GenBank/DDBJ whole genome shotgun (WGS) entry which is preliminary data.</text>
</comment>
<dbReference type="GO" id="GO:0005509">
    <property type="term" value="F:calcium ion binding"/>
    <property type="evidence" value="ECO:0007669"/>
    <property type="project" value="InterPro"/>
</dbReference>
<proteinExistence type="predicted"/>
<dbReference type="InterPro" id="IPR052634">
    <property type="entry name" value="Sperm_flagellar-bone_growth"/>
</dbReference>